<evidence type="ECO:0000256" key="5">
    <source>
        <dbReference type="ARBA" id="ARBA00023136"/>
    </source>
</evidence>
<evidence type="ECO:0000256" key="3">
    <source>
        <dbReference type="ARBA" id="ARBA00022692"/>
    </source>
</evidence>
<dbReference type="InterPro" id="IPR003838">
    <property type="entry name" value="ABC3_permease_C"/>
</dbReference>
<dbReference type="Proteomes" id="UP001500888">
    <property type="component" value="Unassembled WGS sequence"/>
</dbReference>
<evidence type="ECO:0000256" key="7">
    <source>
        <dbReference type="SAM" id="Phobius"/>
    </source>
</evidence>
<dbReference type="InterPro" id="IPR050250">
    <property type="entry name" value="Macrolide_Exporter_MacB"/>
</dbReference>
<keyword evidence="11" id="KW-1185">Reference proteome</keyword>
<dbReference type="PANTHER" id="PTHR30572:SF4">
    <property type="entry name" value="ABC TRANSPORTER PERMEASE YTRF"/>
    <property type="match status" value="1"/>
</dbReference>
<dbReference type="Pfam" id="PF02687">
    <property type="entry name" value="FtsX"/>
    <property type="match status" value="1"/>
</dbReference>
<dbReference type="PANTHER" id="PTHR30572">
    <property type="entry name" value="MEMBRANE COMPONENT OF TRANSPORTER-RELATED"/>
    <property type="match status" value="1"/>
</dbReference>
<comment type="similarity">
    <text evidence="6">Belongs to the ABC-4 integral membrane protein family.</text>
</comment>
<accession>A0ABP7JBZ3</accession>
<feature type="domain" description="ABC3 transporter permease C-terminal" evidence="8">
    <location>
        <begin position="300"/>
        <end position="411"/>
    </location>
</feature>
<dbReference type="InterPro" id="IPR025857">
    <property type="entry name" value="MacB_PCD"/>
</dbReference>
<feature type="domain" description="MacB-like periplasmic core" evidence="9">
    <location>
        <begin position="42"/>
        <end position="259"/>
    </location>
</feature>
<evidence type="ECO:0000256" key="4">
    <source>
        <dbReference type="ARBA" id="ARBA00022989"/>
    </source>
</evidence>
<keyword evidence="2" id="KW-1003">Cell membrane</keyword>
<feature type="transmembrane region" description="Helical" evidence="7">
    <location>
        <begin position="342"/>
        <end position="371"/>
    </location>
</feature>
<evidence type="ECO:0000259" key="8">
    <source>
        <dbReference type="Pfam" id="PF02687"/>
    </source>
</evidence>
<feature type="transmembrane region" description="Helical" evidence="7">
    <location>
        <begin position="296"/>
        <end position="321"/>
    </location>
</feature>
<comment type="subcellular location">
    <subcellularLocation>
        <location evidence="1">Cell membrane</location>
        <topology evidence="1">Multi-pass membrane protein</topology>
    </subcellularLocation>
</comment>
<gene>
    <name evidence="10" type="ORF">GCM10022226_73750</name>
</gene>
<evidence type="ECO:0000313" key="11">
    <source>
        <dbReference type="Proteomes" id="UP001500888"/>
    </source>
</evidence>
<feature type="transmembrane region" description="Helical" evidence="7">
    <location>
        <begin position="383"/>
        <end position="402"/>
    </location>
</feature>
<dbReference type="EMBL" id="BAAAZR010000043">
    <property type="protein sequence ID" value="GAA3840522.1"/>
    <property type="molecule type" value="Genomic_DNA"/>
</dbReference>
<keyword evidence="5 7" id="KW-0472">Membrane</keyword>
<proteinExistence type="inferred from homology"/>
<keyword evidence="4 7" id="KW-1133">Transmembrane helix</keyword>
<keyword evidence="3 7" id="KW-0812">Transmembrane</keyword>
<comment type="caution">
    <text evidence="10">The sequence shown here is derived from an EMBL/GenBank/DDBJ whole genome shotgun (WGS) entry which is preliminary data.</text>
</comment>
<evidence type="ECO:0000259" key="9">
    <source>
        <dbReference type="Pfam" id="PF12704"/>
    </source>
</evidence>
<dbReference type="Pfam" id="PF12704">
    <property type="entry name" value="MacB_PCD"/>
    <property type="match status" value="1"/>
</dbReference>
<evidence type="ECO:0000256" key="1">
    <source>
        <dbReference type="ARBA" id="ARBA00004651"/>
    </source>
</evidence>
<name>A0ABP7JBZ3_9ACTN</name>
<evidence type="ECO:0000256" key="2">
    <source>
        <dbReference type="ARBA" id="ARBA00022475"/>
    </source>
</evidence>
<organism evidence="10 11">
    <name type="scientific">Sphaerisporangium flaviroseum</name>
    <dbReference type="NCBI Taxonomy" id="509199"/>
    <lineage>
        <taxon>Bacteria</taxon>
        <taxon>Bacillati</taxon>
        <taxon>Actinomycetota</taxon>
        <taxon>Actinomycetes</taxon>
        <taxon>Streptosporangiales</taxon>
        <taxon>Streptosporangiaceae</taxon>
        <taxon>Sphaerisporangium</taxon>
    </lineage>
</organism>
<evidence type="ECO:0000313" key="10">
    <source>
        <dbReference type="EMBL" id="GAA3840522.1"/>
    </source>
</evidence>
<dbReference type="RefSeq" id="WP_344951606.1">
    <property type="nucleotide sequence ID" value="NZ_BAAAZR010000043.1"/>
</dbReference>
<evidence type="ECO:0000256" key="6">
    <source>
        <dbReference type="ARBA" id="ARBA00038076"/>
    </source>
</evidence>
<reference evidence="11" key="1">
    <citation type="journal article" date="2019" name="Int. J. Syst. Evol. Microbiol.">
        <title>The Global Catalogue of Microorganisms (GCM) 10K type strain sequencing project: providing services to taxonomists for standard genome sequencing and annotation.</title>
        <authorList>
            <consortium name="The Broad Institute Genomics Platform"/>
            <consortium name="The Broad Institute Genome Sequencing Center for Infectious Disease"/>
            <person name="Wu L."/>
            <person name="Ma J."/>
        </authorList>
    </citation>
    <scope>NUCLEOTIDE SEQUENCE [LARGE SCALE GENOMIC DNA]</scope>
    <source>
        <strain evidence="11">JCM 16908</strain>
    </source>
</reference>
<feature type="transmembrane region" description="Helical" evidence="7">
    <location>
        <begin position="43"/>
        <end position="63"/>
    </location>
</feature>
<protein>
    <submittedName>
        <fullName evidence="10">ABC transporter permease</fullName>
    </submittedName>
</protein>
<sequence>MSALGSPAEPAGRQVSALRSRVHPSDLLPLATTGLRSRRLRTALSILGIAIGIAAIVAVLGITRSSQSELLTRIDRLGTNLLTVANGTTIAGDESRLPSTAGISSARTDGVQRVTATATLEDATVFRTDRIPGTNTGGLEVRATESSLLDTLDGHLAAGVFLNAATSRYPVAVLGHEVAAQLGIAHLDPATRVWIEGRDGAGKGRWFTVAGILRPLELAPEINRAALIGMPIAVDHFGYDDHPTRLYLRADTDDVVQTADLLARAVNPQAPDTVTVSRPSEALVSRVLVAESGTTLLLGLGAVAILVGGIGIANVMVISVLERRTEIGLRRALGATRRQIAAQFLLESLLLATLGGLTGIALGALVTYAAALNRGWQPVIPSAGIAAGLLAAVAIGALAGLYPATRAARLAPTDALRAV</sequence>